<keyword evidence="1" id="KW-0677">Repeat</keyword>
<dbReference type="AlphaFoldDB" id="A0A9P8C0J8"/>
<dbReference type="InterPro" id="IPR036770">
    <property type="entry name" value="Ankyrin_rpt-contain_sf"/>
</dbReference>
<protein>
    <submittedName>
        <fullName evidence="3">Ankyrin repeat-containing domain protein</fullName>
    </submittedName>
</protein>
<evidence type="ECO:0000256" key="1">
    <source>
        <dbReference type="ARBA" id="ARBA00022737"/>
    </source>
</evidence>
<dbReference type="PANTHER" id="PTHR24198:SF165">
    <property type="entry name" value="ANKYRIN REPEAT-CONTAINING PROTEIN-RELATED"/>
    <property type="match status" value="1"/>
</dbReference>
<dbReference type="SMART" id="SM00248">
    <property type="entry name" value="ANK"/>
    <property type="match status" value="7"/>
</dbReference>
<dbReference type="InterPro" id="IPR002110">
    <property type="entry name" value="Ankyrin_rpt"/>
</dbReference>
<evidence type="ECO:0000313" key="3">
    <source>
        <dbReference type="EMBL" id="KAG9229289.1"/>
    </source>
</evidence>
<dbReference type="Gene3D" id="1.25.40.20">
    <property type="entry name" value="Ankyrin repeat-containing domain"/>
    <property type="match status" value="1"/>
</dbReference>
<dbReference type="OrthoDB" id="4772757at2759"/>
<comment type="caution">
    <text evidence="3">The sequence shown here is derived from an EMBL/GenBank/DDBJ whole genome shotgun (WGS) entry which is preliminary data.</text>
</comment>
<gene>
    <name evidence="3" type="ORF">BJ875DRAFT_433840</name>
</gene>
<accession>A0A9P8C0J8</accession>
<dbReference type="SUPFAM" id="SSF48403">
    <property type="entry name" value="Ankyrin repeat"/>
    <property type="match status" value="1"/>
</dbReference>
<dbReference type="EMBL" id="MU251791">
    <property type="protein sequence ID" value="KAG9229289.1"/>
    <property type="molecule type" value="Genomic_DNA"/>
</dbReference>
<name>A0A9P8C0J8_9HELO</name>
<evidence type="ECO:0000256" key="2">
    <source>
        <dbReference type="ARBA" id="ARBA00023043"/>
    </source>
</evidence>
<dbReference type="Pfam" id="PF12796">
    <property type="entry name" value="Ank_2"/>
    <property type="match status" value="2"/>
</dbReference>
<sequence>MSPLELPRELFDRVIEAVVVQNGVHEAMGNRLVCKAFDHSIILGISTSNSLEGDGAITSYLGMSLLTTYITTRVLADRACTLHISQAIRDVINQIFIHRPKDQSHDLRLRYTHSLCKATIDGYCDYRYGKGYQDLIFHILLQPEMKSRAFPLIEHVLSAAIYLGIDDLADKLIKERVAMEYTYFGSPICNAARTGDVAKMRDLISYCPRVFDLYPGLAEFLVAATAGKLDILEFLLNHEIGSSLYYPIRTPGGVDGILRAARNGHSEVLELLLQQPVHTPTGESKIEIEHPLGLQQRILWEAAIGGHKELAREAIARGADVNGAPISQDATLEHDPTTYDTAVCLAAKYGRKDMLKFLLDEQGANLECTKCGPSGALKNAVKNGWEDTAMMLLERDVSVNAKITTMEDNPLVAAASRGQRICVQLLLANNASLVVDGKAVGRYAYHQAATHNFTGVMSLLAERGVYPILAIPLDQ</sequence>
<reference evidence="3" key="1">
    <citation type="journal article" date="2021" name="IMA Fungus">
        <title>Genomic characterization of three marine fungi, including Emericellopsis atlantica sp. nov. with signatures of a generalist lifestyle and marine biomass degradation.</title>
        <authorList>
            <person name="Hagestad O.C."/>
            <person name="Hou L."/>
            <person name="Andersen J.H."/>
            <person name="Hansen E.H."/>
            <person name="Altermark B."/>
            <person name="Li C."/>
            <person name="Kuhnert E."/>
            <person name="Cox R.J."/>
            <person name="Crous P.W."/>
            <person name="Spatafora J.W."/>
            <person name="Lail K."/>
            <person name="Amirebrahimi M."/>
            <person name="Lipzen A."/>
            <person name="Pangilinan J."/>
            <person name="Andreopoulos W."/>
            <person name="Hayes R.D."/>
            <person name="Ng V."/>
            <person name="Grigoriev I.V."/>
            <person name="Jackson S.A."/>
            <person name="Sutton T.D.S."/>
            <person name="Dobson A.D.W."/>
            <person name="Rama T."/>
        </authorList>
    </citation>
    <scope>NUCLEOTIDE SEQUENCE</scope>
    <source>
        <strain evidence="3">TRa018bII</strain>
    </source>
</reference>
<keyword evidence="2" id="KW-0040">ANK repeat</keyword>
<keyword evidence="4" id="KW-1185">Reference proteome</keyword>
<proteinExistence type="predicted"/>
<organism evidence="3 4">
    <name type="scientific">Amylocarpus encephaloides</name>
    <dbReference type="NCBI Taxonomy" id="45428"/>
    <lineage>
        <taxon>Eukaryota</taxon>
        <taxon>Fungi</taxon>
        <taxon>Dikarya</taxon>
        <taxon>Ascomycota</taxon>
        <taxon>Pezizomycotina</taxon>
        <taxon>Leotiomycetes</taxon>
        <taxon>Helotiales</taxon>
        <taxon>Helotiales incertae sedis</taxon>
        <taxon>Amylocarpus</taxon>
    </lineage>
</organism>
<dbReference type="Proteomes" id="UP000824998">
    <property type="component" value="Unassembled WGS sequence"/>
</dbReference>
<dbReference type="PANTHER" id="PTHR24198">
    <property type="entry name" value="ANKYRIN REPEAT AND PROTEIN KINASE DOMAIN-CONTAINING PROTEIN"/>
    <property type="match status" value="1"/>
</dbReference>
<evidence type="ECO:0000313" key="4">
    <source>
        <dbReference type="Proteomes" id="UP000824998"/>
    </source>
</evidence>